<reference evidence="1 2" key="1">
    <citation type="submission" date="2019-08" db="EMBL/GenBank/DDBJ databases">
        <title>Complete genome sequence of Candidatus Uab amorphum.</title>
        <authorList>
            <person name="Shiratori T."/>
            <person name="Suzuki S."/>
            <person name="Kakizawa Y."/>
            <person name="Ishida K."/>
        </authorList>
    </citation>
    <scope>NUCLEOTIDE SEQUENCE [LARGE SCALE GENOMIC DNA]</scope>
    <source>
        <strain evidence="1 2">SRT547</strain>
    </source>
</reference>
<gene>
    <name evidence="1" type="ORF">UABAM_00901</name>
</gene>
<dbReference type="AlphaFoldDB" id="A0A5S9IIN7"/>
<evidence type="ECO:0000313" key="1">
    <source>
        <dbReference type="EMBL" id="BBM82558.1"/>
    </source>
</evidence>
<accession>A0A5S9IIN7</accession>
<dbReference type="RefSeq" id="WP_173013131.1">
    <property type="nucleotide sequence ID" value="NZ_AP019860.1"/>
</dbReference>
<protein>
    <submittedName>
        <fullName evidence="1">Uncharacterized protein</fullName>
    </submittedName>
</protein>
<proteinExistence type="predicted"/>
<name>A0A5S9IIN7_UABAM</name>
<dbReference type="Proteomes" id="UP000326354">
    <property type="component" value="Chromosome"/>
</dbReference>
<dbReference type="EMBL" id="AP019860">
    <property type="protein sequence ID" value="BBM82558.1"/>
    <property type="molecule type" value="Genomic_DNA"/>
</dbReference>
<organism evidence="1 2">
    <name type="scientific">Uabimicrobium amorphum</name>
    <dbReference type="NCBI Taxonomy" id="2596890"/>
    <lineage>
        <taxon>Bacteria</taxon>
        <taxon>Pseudomonadati</taxon>
        <taxon>Planctomycetota</taxon>
        <taxon>Candidatus Uabimicrobiia</taxon>
        <taxon>Candidatus Uabimicrobiales</taxon>
        <taxon>Candidatus Uabimicrobiaceae</taxon>
        <taxon>Candidatus Uabimicrobium</taxon>
    </lineage>
</organism>
<sequence>MFKPIKEEDWKKLRQIKDDALSDTQQFFHDNERFNIVEGHCREYCEKMLKKIQVALH</sequence>
<dbReference type="KEGG" id="uam:UABAM_00901"/>
<evidence type="ECO:0000313" key="2">
    <source>
        <dbReference type="Proteomes" id="UP000326354"/>
    </source>
</evidence>
<keyword evidence="2" id="KW-1185">Reference proteome</keyword>